<accession>A0A9P8ARN4</accession>
<proteinExistence type="predicted"/>
<sequence length="116" mass="13376">MPRGVQGVASRYPIIHWKGTYTPSHVNSDRTCSPLSSTSTLITRQSGRRNNSEDNWYYYRCGVNVCPTKYVRKICNWVSKTRWPCAALVLVTLSTYYCSCVVLNYSWIEADCIYFP</sequence>
<dbReference type="EMBL" id="MU250538">
    <property type="protein sequence ID" value="KAG7445086.1"/>
    <property type="molecule type" value="Genomic_DNA"/>
</dbReference>
<dbReference type="AlphaFoldDB" id="A0A9P8ARN4"/>
<dbReference type="GeneID" id="66102356"/>
<reference evidence="1" key="1">
    <citation type="submission" date="2020-11" db="EMBL/GenBank/DDBJ databases">
        <title>Adaptations for nitrogen fixation in a non-lichenized fungal sporocarp promotes dispersal by wood-feeding termites.</title>
        <authorList>
            <consortium name="DOE Joint Genome Institute"/>
            <person name="Koch R.A."/>
            <person name="Yoon G."/>
            <person name="Arayal U."/>
            <person name="Lail K."/>
            <person name="Amirebrahimi M."/>
            <person name="Labutti K."/>
            <person name="Lipzen A."/>
            <person name="Riley R."/>
            <person name="Barry K."/>
            <person name="Henrissat B."/>
            <person name="Grigoriev I.V."/>
            <person name="Herr J.R."/>
            <person name="Aime M.C."/>
        </authorList>
    </citation>
    <scope>NUCLEOTIDE SEQUENCE</scope>
    <source>
        <strain evidence="1">MCA 3950</strain>
    </source>
</reference>
<comment type="caution">
    <text evidence="1">The sequence shown here is derived from an EMBL/GenBank/DDBJ whole genome shotgun (WGS) entry which is preliminary data.</text>
</comment>
<dbReference type="Proteomes" id="UP000812287">
    <property type="component" value="Unassembled WGS sequence"/>
</dbReference>
<organism evidence="1 2">
    <name type="scientific">Guyanagaster necrorhizus</name>
    <dbReference type="NCBI Taxonomy" id="856835"/>
    <lineage>
        <taxon>Eukaryota</taxon>
        <taxon>Fungi</taxon>
        <taxon>Dikarya</taxon>
        <taxon>Basidiomycota</taxon>
        <taxon>Agaricomycotina</taxon>
        <taxon>Agaricomycetes</taxon>
        <taxon>Agaricomycetidae</taxon>
        <taxon>Agaricales</taxon>
        <taxon>Marasmiineae</taxon>
        <taxon>Physalacriaceae</taxon>
        <taxon>Guyanagaster</taxon>
    </lineage>
</organism>
<name>A0A9P8ARN4_9AGAR</name>
<keyword evidence="2" id="KW-1185">Reference proteome</keyword>
<evidence type="ECO:0000313" key="1">
    <source>
        <dbReference type="EMBL" id="KAG7445086.1"/>
    </source>
</evidence>
<dbReference type="RefSeq" id="XP_043038586.1">
    <property type="nucleotide sequence ID" value="XM_043180060.1"/>
</dbReference>
<protein>
    <submittedName>
        <fullName evidence="1">Uncharacterized protein</fullName>
    </submittedName>
</protein>
<gene>
    <name evidence="1" type="ORF">BT62DRAFT_209262</name>
</gene>
<evidence type="ECO:0000313" key="2">
    <source>
        <dbReference type="Proteomes" id="UP000812287"/>
    </source>
</evidence>